<dbReference type="PROSITE" id="PS50043">
    <property type="entry name" value="HTH_LUXR_2"/>
    <property type="match status" value="1"/>
</dbReference>
<dbReference type="InterPro" id="IPR001789">
    <property type="entry name" value="Sig_transdc_resp-reg_receiver"/>
</dbReference>
<dbReference type="PANTHER" id="PTHR43214">
    <property type="entry name" value="TWO-COMPONENT RESPONSE REGULATOR"/>
    <property type="match status" value="1"/>
</dbReference>
<dbReference type="OrthoDB" id="8848858at2"/>
<evidence type="ECO:0000256" key="3">
    <source>
        <dbReference type="ARBA" id="ARBA00023163"/>
    </source>
</evidence>
<keyword evidence="1" id="KW-0805">Transcription regulation</keyword>
<dbReference type="InterPro" id="IPR036388">
    <property type="entry name" value="WH-like_DNA-bd_sf"/>
</dbReference>
<feature type="domain" description="Response regulatory" evidence="6">
    <location>
        <begin position="2"/>
        <end position="118"/>
    </location>
</feature>
<evidence type="ECO:0000256" key="2">
    <source>
        <dbReference type="ARBA" id="ARBA00023125"/>
    </source>
</evidence>
<dbReference type="CDD" id="cd06170">
    <property type="entry name" value="LuxR_C_like"/>
    <property type="match status" value="1"/>
</dbReference>
<evidence type="ECO:0000313" key="7">
    <source>
        <dbReference type="EMBL" id="PLC39944.1"/>
    </source>
</evidence>
<keyword evidence="3" id="KW-0804">Transcription</keyword>
<dbReference type="GO" id="GO:0003677">
    <property type="term" value="F:DNA binding"/>
    <property type="evidence" value="ECO:0007669"/>
    <property type="project" value="UniProtKB-KW"/>
</dbReference>
<dbReference type="GO" id="GO:0006355">
    <property type="term" value="P:regulation of DNA-templated transcription"/>
    <property type="evidence" value="ECO:0007669"/>
    <property type="project" value="InterPro"/>
</dbReference>
<organism evidence="7 8">
    <name type="scientific">Ralstonia pickettii</name>
    <name type="common">Burkholderia pickettii</name>
    <dbReference type="NCBI Taxonomy" id="329"/>
    <lineage>
        <taxon>Bacteria</taxon>
        <taxon>Pseudomonadati</taxon>
        <taxon>Pseudomonadota</taxon>
        <taxon>Betaproteobacteria</taxon>
        <taxon>Burkholderiales</taxon>
        <taxon>Burkholderiaceae</taxon>
        <taxon>Ralstonia</taxon>
    </lineage>
</organism>
<evidence type="ECO:0000256" key="4">
    <source>
        <dbReference type="PROSITE-ProRule" id="PRU00169"/>
    </source>
</evidence>
<dbReference type="Gene3D" id="3.40.50.2300">
    <property type="match status" value="1"/>
</dbReference>
<dbReference type="SUPFAM" id="SSF52172">
    <property type="entry name" value="CheY-like"/>
    <property type="match status" value="1"/>
</dbReference>
<dbReference type="Proteomes" id="UP000234456">
    <property type="component" value="Unassembled WGS sequence"/>
</dbReference>
<dbReference type="Pfam" id="PF00196">
    <property type="entry name" value="GerE"/>
    <property type="match status" value="1"/>
</dbReference>
<comment type="caution">
    <text evidence="7">The sequence shown here is derived from an EMBL/GenBank/DDBJ whole genome shotgun (WGS) entry which is preliminary data.</text>
</comment>
<dbReference type="PRINTS" id="PR00038">
    <property type="entry name" value="HTHLUXR"/>
</dbReference>
<proteinExistence type="predicted"/>
<dbReference type="GO" id="GO:0000160">
    <property type="term" value="P:phosphorelay signal transduction system"/>
    <property type="evidence" value="ECO:0007669"/>
    <property type="project" value="InterPro"/>
</dbReference>
<comment type="caution">
    <text evidence="4">Lacks conserved residue(s) required for the propagation of feature annotation.</text>
</comment>
<dbReference type="SUPFAM" id="SSF46894">
    <property type="entry name" value="C-terminal effector domain of the bipartite response regulators"/>
    <property type="match status" value="1"/>
</dbReference>
<dbReference type="InterPro" id="IPR000792">
    <property type="entry name" value="Tscrpt_reg_LuxR_C"/>
</dbReference>
<dbReference type="InterPro" id="IPR039420">
    <property type="entry name" value="WalR-like"/>
</dbReference>
<dbReference type="EMBL" id="PKQE01000009">
    <property type="protein sequence ID" value="PLC39944.1"/>
    <property type="molecule type" value="Genomic_DNA"/>
</dbReference>
<gene>
    <name evidence="7" type="ORF">C0Q88_24915</name>
</gene>
<dbReference type="SMART" id="SM00421">
    <property type="entry name" value="HTH_LUXR"/>
    <property type="match status" value="1"/>
</dbReference>
<dbReference type="InterPro" id="IPR011006">
    <property type="entry name" value="CheY-like_superfamily"/>
</dbReference>
<accession>A0A2N4TJS6</accession>
<dbReference type="RefSeq" id="WP_027681145.1">
    <property type="nucleotide sequence ID" value="NZ_PKQE01000009.1"/>
</dbReference>
<reference evidence="7 8" key="1">
    <citation type="submission" date="2017-12" db="EMBL/GenBank/DDBJ databases">
        <title>Draft genome sequence of Ralstonia pickettii 52.</title>
        <authorList>
            <person name="Zheng B."/>
        </authorList>
    </citation>
    <scope>NUCLEOTIDE SEQUENCE [LARGE SCALE GENOMIC DNA]</scope>
    <source>
        <strain evidence="7 8">52</strain>
    </source>
</reference>
<feature type="domain" description="HTH luxR-type" evidence="5">
    <location>
        <begin position="143"/>
        <end position="208"/>
    </location>
</feature>
<evidence type="ECO:0000313" key="8">
    <source>
        <dbReference type="Proteomes" id="UP000234456"/>
    </source>
</evidence>
<dbReference type="Gene3D" id="1.10.10.10">
    <property type="entry name" value="Winged helix-like DNA-binding domain superfamily/Winged helix DNA-binding domain"/>
    <property type="match status" value="1"/>
</dbReference>
<keyword evidence="2 7" id="KW-0238">DNA-binding</keyword>
<evidence type="ECO:0000256" key="1">
    <source>
        <dbReference type="ARBA" id="ARBA00023015"/>
    </source>
</evidence>
<name>A0A2N4TJS6_RALPI</name>
<protein>
    <submittedName>
        <fullName evidence="7">DNA-binding response regulator</fullName>
    </submittedName>
</protein>
<dbReference type="InterPro" id="IPR016032">
    <property type="entry name" value="Sig_transdc_resp-reg_C-effctor"/>
</dbReference>
<evidence type="ECO:0000259" key="6">
    <source>
        <dbReference type="PROSITE" id="PS50110"/>
    </source>
</evidence>
<dbReference type="AlphaFoldDB" id="A0A2N4TJS6"/>
<evidence type="ECO:0000259" key="5">
    <source>
        <dbReference type="PROSITE" id="PS50043"/>
    </source>
</evidence>
<dbReference type="PANTHER" id="PTHR43214:SF41">
    <property type="entry name" value="NITRATE_NITRITE RESPONSE REGULATOR PROTEIN NARP"/>
    <property type="match status" value="1"/>
</dbReference>
<sequence>MNILVIDSLPLFAAGVSNVLNALDAQGVFIDTHYTAQIGPACRQAEPSAVVMEWSAEDDDARQRLSELKAVLPEVPVLLTVQAVGRHVVGDALRFGAAGVVDRQATADVLLEALQRITSGAVYLPPISNLYPDDPRQTSGESPAELWRRLTPRQHEVLQLLAEGKSNKQICRVLNVAEGTIKNHLYALFRQIGVNNRTEAALWLSRCKASLARLQMCAM</sequence>
<dbReference type="PROSITE" id="PS50110">
    <property type="entry name" value="RESPONSE_REGULATORY"/>
    <property type="match status" value="1"/>
</dbReference>